<dbReference type="SUPFAM" id="SSF53474">
    <property type="entry name" value="alpha/beta-Hydrolases"/>
    <property type="match status" value="1"/>
</dbReference>
<accession>A0ABV7GFP8</accession>
<sequence length="118" mass="12819">MQRIALLVLFSIACLSNAFGASIDIESNALGHSLKVEVFTPDSYDTAMDQVYPVLYVLDGARHGEHTAINAKFLESTDVMPEILVVAIPGSTDLSSSRRPGINKTPECQVRQIPILAF</sequence>
<evidence type="ECO:0000313" key="3">
    <source>
        <dbReference type="Proteomes" id="UP001595621"/>
    </source>
</evidence>
<name>A0ABV7GFP8_9GAMM</name>
<dbReference type="EMBL" id="JBHRTD010000006">
    <property type="protein sequence ID" value="MFC3137877.1"/>
    <property type="molecule type" value="Genomic_DNA"/>
</dbReference>
<dbReference type="Pfam" id="PF00756">
    <property type="entry name" value="Esterase"/>
    <property type="match status" value="1"/>
</dbReference>
<dbReference type="Proteomes" id="UP001595621">
    <property type="component" value="Unassembled WGS sequence"/>
</dbReference>
<comment type="caution">
    <text evidence="2">The sequence shown here is derived from an EMBL/GenBank/DDBJ whole genome shotgun (WGS) entry which is preliminary data.</text>
</comment>
<keyword evidence="2" id="KW-0378">Hydrolase</keyword>
<keyword evidence="3" id="KW-1185">Reference proteome</keyword>
<keyword evidence="1" id="KW-0732">Signal</keyword>
<reference evidence="3" key="1">
    <citation type="journal article" date="2019" name="Int. J. Syst. Evol. Microbiol.">
        <title>The Global Catalogue of Microorganisms (GCM) 10K type strain sequencing project: providing services to taxonomists for standard genome sequencing and annotation.</title>
        <authorList>
            <consortium name="The Broad Institute Genomics Platform"/>
            <consortium name="The Broad Institute Genome Sequencing Center for Infectious Disease"/>
            <person name="Wu L."/>
            <person name="Ma J."/>
        </authorList>
    </citation>
    <scope>NUCLEOTIDE SEQUENCE [LARGE SCALE GENOMIC DNA]</scope>
    <source>
        <strain evidence="3">KCTC 52277</strain>
    </source>
</reference>
<dbReference type="Gene3D" id="3.40.50.1820">
    <property type="entry name" value="alpha/beta hydrolase"/>
    <property type="match status" value="1"/>
</dbReference>
<protein>
    <submittedName>
        <fullName evidence="2">Alpha/beta hydrolase-fold protein</fullName>
    </submittedName>
</protein>
<gene>
    <name evidence="2" type="ORF">ACFOE0_06675</name>
</gene>
<organism evidence="2 3">
    <name type="scientific">Shewanella submarina</name>
    <dbReference type="NCBI Taxonomy" id="2016376"/>
    <lineage>
        <taxon>Bacteria</taxon>
        <taxon>Pseudomonadati</taxon>
        <taxon>Pseudomonadota</taxon>
        <taxon>Gammaproteobacteria</taxon>
        <taxon>Alteromonadales</taxon>
        <taxon>Shewanellaceae</taxon>
        <taxon>Shewanella</taxon>
    </lineage>
</organism>
<feature type="signal peptide" evidence="1">
    <location>
        <begin position="1"/>
        <end position="20"/>
    </location>
</feature>
<dbReference type="InterPro" id="IPR000801">
    <property type="entry name" value="Esterase-like"/>
</dbReference>
<dbReference type="InterPro" id="IPR029058">
    <property type="entry name" value="AB_hydrolase_fold"/>
</dbReference>
<dbReference type="GO" id="GO:0016787">
    <property type="term" value="F:hydrolase activity"/>
    <property type="evidence" value="ECO:0007669"/>
    <property type="project" value="UniProtKB-KW"/>
</dbReference>
<proteinExistence type="predicted"/>
<dbReference type="RefSeq" id="WP_283106365.1">
    <property type="nucleotide sequence ID" value="NZ_JAKILF010000002.1"/>
</dbReference>
<evidence type="ECO:0000313" key="2">
    <source>
        <dbReference type="EMBL" id="MFC3137877.1"/>
    </source>
</evidence>
<evidence type="ECO:0000256" key="1">
    <source>
        <dbReference type="SAM" id="SignalP"/>
    </source>
</evidence>
<feature type="chain" id="PRO_5045809147" evidence="1">
    <location>
        <begin position="21"/>
        <end position="118"/>
    </location>
</feature>